<reference evidence="4 5" key="1">
    <citation type="journal article" date="2016" name="Nat. Microbiol.">
        <title>Genomic inference of the metabolism of cosmopolitan subsurface Archaea, Hadesarchaea.</title>
        <authorList>
            <person name="Baker B.J."/>
            <person name="Saw J.H."/>
            <person name="Lind A.E."/>
            <person name="Lazar C.S."/>
            <person name="Hinrichs K.-U."/>
            <person name="Teske A.P."/>
            <person name="Ettema T.J."/>
        </authorList>
    </citation>
    <scope>NUCLEOTIDE SEQUENCE [LARGE SCALE GENOMIC DNA]</scope>
</reference>
<name>A0A147JX96_HADYE</name>
<gene>
    <name evidence="4" type="ORF">APZ16_06225</name>
</gene>
<dbReference type="Gene3D" id="3.50.50.60">
    <property type="entry name" value="FAD/NAD(P)-binding domain"/>
    <property type="match status" value="2"/>
</dbReference>
<dbReference type="InterPro" id="IPR009051">
    <property type="entry name" value="Helical_ferredxn"/>
</dbReference>
<dbReference type="InterPro" id="IPR023753">
    <property type="entry name" value="FAD/NAD-binding_dom"/>
</dbReference>
<dbReference type="InterPro" id="IPR006004">
    <property type="entry name" value="SudA-like"/>
</dbReference>
<dbReference type="PANTHER" id="PTHR42783:SF3">
    <property type="entry name" value="GLUTAMATE SYNTHASE [NADPH] SMALL CHAIN-RELATED"/>
    <property type="match status" value="1"/>
</dbReference>
<comment type="caution">
    <text evidence="4">The sequence shown here is derived from an EMBL/GenBank/DDBJ whole genome shotgun (WGS) entry which is preliminary data.</text>
</comment>
<evidence type="ECO:0000259" key="2">
    <source>
        <dbReference type="Pfam" id="PF07992"/>
    </source>
</evidence>
<dbReference type="GO" id="GO:0051536">
    <property type="term" value="F:iron-sulfur cluster binding"/>
    <property type="evidence" value="ECO:0007669"/>
    <property type="project" value="InterPro"/>
</dbReference>
<dbReference type="SUPFAM" id="SSF46548">
    <property type="entry name" value="alpha-helical ferredoxin"/>
    <property type="match status" value="1"/>
</dbReference>
<evidence type="ECO:0000313" key="4">
    <source>
        <dbReference type="EMBL" id="KUO41233.1"/>
    </source>
</evidence>
<protein>
    <submittedName>
        <fullName evidence="4">Dihydropyrimidine dehydrogenase</fullName>
    </submittedName>
</protein>
<feature type="region of interest" description="Disordered" evidence="1">
    <location>
        <begin position="1"/>
        <end position="22"/>
    </location>
</feature>
<accession>A0A147JX96</accession>
<dbReference type="Pfam" id="PF14691">
    <property type="entry name" value="Fer4_20"/>
    <property type="match status" value="1"/>
</dbReference>
<dbReference type="SUPFAM" id="SSF51971">
    <property type="entry name" value="Nucleotide-binding domain"/>
    <property type="match status" value="2"/>
</dbReference>
<dbReference type="PANTHER" id="PTHR42783">
    <property type="entry name" value="GLUTAMATE SYNTHASE [NADPH] SMALL CHAIN"/>
    <property type="match status" value="1"/>
</dbReference>
<feature type="domain" description="Dihydroprymidine dehydrogenase" evidence="3">
    <location>
        <begin position="26"/>
        <end position="136"/>
    </location>
</feature>
<sequence>MAQPIPIPERMKRPPRPMPEQRPEERIKNFNEVPLGYSVEDAIYEAQRCLQCQKPTCVAGCPAEVNIPGFIQKIVEEDFAGAYLEILKTNSLPAVCGRVCPQEEQCQKTCVYAKKGKPIYIGKLERFVADWARKHNIRENPPQVKREQRVAVVGSGPAGFTCASDLARKGYRVTIFEALHKLGGVLMYGIPEFRLPKEIVDWEINKAKDLGIEMVTNFVVGLTKSVDELAEEFDAIFLANGAGAPKFMQIPGENLNDVCSANEFLTRSNLMKSYLFPEYDTPIKVGEKVAVIGAGNVAMDAARTALRLGAKEVHIVYRRTREEAPARAEEIVHAEEEGVIFDFLTLPVRILGDEKGNVTGMECIRMRLGEPDESGRRRPIPIENSNFIIKVDMVIDALGTMANPLVARSATGVRTNKWGYFEVDEKTCATSREGIFAGGDIIRGSATVISAIGDGKKAARAIDEYLSRGGSLRKSRKPAP</sequence>
<evidence type="ECO:0000256" key="1">
    <source>
        <dbReference type="SAM" id="MobiDB-lite"/>
    </source>
</evidence>
<dbReference type="AlphaFoldDB" id="A0A147JX96"/>
<dbReference type="InterPro" id="IPR036188">
    <property type="entry name" value="FAD/NAD-bd_sf"/>
</dbReference>
<proteinExistence type="predicted"/>
<dbReference type="STRING" id="1776334.APZ16_06225"/>
<dbReference type="PRINTS" id="PR00419">
    <property type="entry name" value="ADXRDTASE"/>
</dbReference>
<dbReference type="Proteomes" id="UP000074294">
    <property type="component" value="Unassembled WGS sequence"/>
</dbReference>
<dbReference type="EMBL" id="LQMQ01000026">
    <property type="protein sequence ID" value="KUO41233.1"/>
    <property type="molecule type" value="Genomic_DNA"/>
</dbReference>
<dbReference type="NCBIfam" id="TIGR01316">
    <property type="entry name" value="gltA"/>
    <property type="match status" value="1"/>
</dbReference>
<dbReference type="Pfam" id="PF07992">
    <property type="entry name" value="Pyr_redox_2"/>
    <property type="match status" value="1"/>
</dbReference>
<evidence type="ECO:0000259" key="3">
    <source>
        <dbReference type="Pfam" id="PF14691"/>
    </source>
</evidence>
<dbReference type="GO" id="GO:0016491">
    <property type="term" value="F:oxidoreductase activity"/>
    <property type="evidence" value="ECO:0007669"/>
    <property type="project" value="InterPro"/>
</dbReference>
<organism evidence="4 5">
    <name type="scientific">Hadarchaeum yellowstonense</name>
    <dbReference type="NCBI Taxonomy" id="1776334"/>
    <lineage>
        <taxon>Archaea</taxon>
        <taxon>Methanobacteriati</taxon>
        <taxon>Candidatus Hadarchaeota</taxon>
        <taxon>Candidatus Hadarchaeia</taxon>
        <taxon>Candidatus Hadarchaeales</taxon>
        <taxon>Candidatus Hadarchaeaceae</taxon>
        <taxon>Candidatus Hadarchaeum</taxon>
    </lineage>
</organism>
<evidence type="ECO:0000313" key="5">
    <source>
        <dbReference type="Proteomes" id="UP000074294"/>
    </source>
</evidence>
<dbReference type="InterPro" id="IPR028261">
    <property type="entry name" value="DPD_II"/>
</dbReference>
<feature type="domain" description="FAD/NAD(P)-binding" evidence="2">
    <location>
        <begin position="149"/>
        <end position="455"/>
    </location>
</feature>
<dbReference type="Gene3D" id="1.10.1060.10">
    <property type="entry name" value="Alpha-helical ferredoxin"/>
    <property type="match status" value="1"/>
</dbReference>